<feature type="compositionally biased region" description="Polar residues" evidence="2">
    <location>
        <begin position="286"/>
        <end position="295"/>
    </location>
</feature>
<dbReference type="EMBL" id="CAWYQH010000174">
    <property type="protein sequence ID" value="CAK8698095.1"/>
    <property type="molecule type" value="Genomic_DNA"/>
</dbReference>
<feature type="region of interest" description="Disordered" evidence="2">
    <location>
        <begin position="283"/>
        <end position="314"/>
    </location>
</feature>
<sequence>MVVKGGREHKFFETEMLSVSTKENNNNKELNNNYEKSKEENMFESKTTFPDIMPSSVPNHNTLELGPKAVPSRFATRSPPKLPRFYKNLISQPSHENGNRTKLIRNIKFWRGTTPAARETPSLTAHHQTDNQENNKDEIKQGYVKEHDSILQSWNEQLSILEESSKDKFYTWHMALRERLLKHEKLHYHEAVTRINKYRQRLRRRQTGHQEPTENTDVQMWKNFLQQQSSHKKPNVAPSGVSMSPTQEWKPYILNRNDHDDGQKRPPFFGKPATLANVTAKKHMRTSGNVMSGTLNKKLKTQPNPDRESTNYPVHGESLLKEGKDVKNMLPRIETMKSDVNPNTSDEENNSKNVTPDMDDDKTVTRVLLGNLKKQLISGFVSENNTKENADHEQTAPIHQAKTEIGAKLKLLLQNNAQAQNENNREKDGARSVATAKYNVRSTINSQNKQYRPLTRPHTFGEGPLPAINNIVSSSLWKQHTYTNRKPEIKVKHRLTLTGVANRKSFSTSVIGISKKHIVNRKKDYDSDNEDDEETNEHNVIVNKPHTVGENNRRKLLQIVSTKPNTAQQAQIKNDSNGNNLEENALTKTQNELLNKEWRKKNPAYRMYSSSSLWHQKHDASASLPNFSKRENPQYKSLKLITSLPGTQQQTLKSNAGNDAENETLRQALKGKKQAATGKHKVLRVAVVEPPLTAKERYQRQQQVEKSNKRLTFNPTHAAVANFTTAILNSEMDLRAPSSSPVDMFFRNYYGQHFGRDSADLSAIKQAAAESLQECGVKTEDIVTTIENLSKEELTINPMDGLKLPRPQLETEDCKSNGLHKHTKKAVSTPKVKDLADLHRLYHVMKKHGEAYTNNGAAYYYSQSPVSKWAMTPENISKQQVIRQHTNQKHLHKKPYYYYPYQENESCEPATPLYVVTGANSTGMQKRQPYIKTDIDAGHTAVTPYQHHLFEKTAPRAKWNQQELSGNRTSAQLSKRHELTVMMPKTPGIMMTAHLPLTHLEQIKEHVRH</sequence>
<name>A0ABP0H2R2_CLALP</name>
<proteinExistence type="predicted"/>
<organism evidence="3 4">
    <name type="scientific">Clavelina lepadiformis</name>
    <name type="common">Light-bulb sea squirt</name>
    <name type="synonym">Ascidia lepadiformis</name>
    <dbReference type="NCBI Taxonomy" id="159417"/>
    <lineage>
        <taxon>Eukaryota</taxon>
        <taxon>Metazoa</taxon>
        <taxon>Chordata</taxon>
        <taxon>Tunicata</taxon>
        <taxon>Ascidiacea</taxon>
        <taxon>Aplousobranchia</taxon>
        <taxon>Clavelinidae</taxon>
        <taxon>Clavelina</taxon>
    </lineage>
</organism>
<accession>A0ABP0H2R2</accession>
<feature type="coiled-coil region" evidence="1">
    <location>
        <begin position="20"/>
        <end position="47"/>
    </location>
</feature>
<evidence type="ECO:0000313" key="3">
    <source>
        <dbReference type="EMBL" id="CAK8698095.1"/>
    </source>
</evidence>
<keyword evidence="4" id="KW-1185">Reference proteome</keyword>
<evidence type="ECO:0000313" key="4">
    <source>
        <dbReference type="Proteomes" id="UP001642483"/>
    </source>
</evidence>
<gene>
    <name evidence="3" type="ORF">CVLEPA_LOCUS31568</name>
</gene>
<feature type="region of interest" description="Disordered" evidence="2">
    <location>
        <begin position="227"/>
        <end position="246"/>
    </location>
</feature>
<dbReference type="Proteomes" id="UP001642483">
    <property type="component" value="Unassembled WGS sequence"/>
</dbReference>
<reference evidence="3 4" key="1">
    <citation type="submission" date="2024-02" db="EMBL/GenBank/DDBJ databases">
        <authorList>
            <person name="Daric V."/>
            <person name="Darras S."/>
        </authorList>
    </citation>
    <scope>NUCLEOTIDE SEQUENCE [LARGE SCALE GENOMIC DNA]</scope>
</reference>
<evidence type="ECO:0000256" key="1">
    <source>
        <dbReference type="SAM" id="Coils"/>
    </source>
</evidence>
<protein>
    <recommendedName>
        <fullName evidence="5">Nuclear protein MDM1</fullName>
    </recommendedName>
</protein>
<evidence type="ECO:0000256" key="2">
    <source>
        <dbReference type="SAM" id="MobiDB-lite"/>
    </source>
</evidence>
<comment type="caution">
    <text evidence="3">The sequence shown here is derived from an EMBL/GenBank/DDBJ whole genome shotgun (WGS) entry which is preliminary data.</text>
</comment>
<keyword evidence="1" id="KW-0175">Coiled coil</keyword>
<evidence type="ECO:0008006" key="5">
    <source>
        <dbReference type="Google" id="ProtNLM"/>
    </source>
</evidence>
<feature type="region of interest" description="Disordered" evidence="2">
    <location>
        <begin position="334"/>
        <end position="359"/>
    </location>
</feature>
<feature type="coiled-coil region" evidence="1">
    <location>
        <begin position="402"/>
        <end position="429"/>
    </location>
</feature>